<dbReference type="Pfam" id="PF07635">
    <property type="entry name" value="PSCyt1"/>
    <property type="match status" value="1"/>
</dbReference>
<keyword evidence="1" id="KW-1133">Transmembrane helix</keyword>
<evidence type="ECO:0000256" key="1">
    <source>
        <dbReference type="SAM" id="Phobius"/>
    </source>
</evidence>
<evidence type="ECO:0000313" key="3">
    <source>
        <dbReference type="EMBL" id="MBC2605042.1"/>
    </source>
</evidence>
<dbReference type="EMBL" id="JACHVC010000005">
    <property type="protein sequence ID" value="MBC2605042.1"/>
    <property type="molecule type" value="Genomic_DNA"/>
</dbReference>
<keyword evidence="4" id="KW-1185">Reference proteome</keyword>
<keyword evidence="1" id="KW-0472">Membrane</keyword>
<gene>
    <name evidence="3" type="ORF">H5P27_03205</name>
</gene>
<name>A0A7X1B3V1_9BACT</name>
<feature type="transmembrane region" description="Helical" evidence="1">
    <location>
        <begin position="75"/>
        <end position="94"/>
    </location>
</feature>
<feature type="transmembrane region" description="Helical" evidence="1">
    <location>
        <begin position="43"/>
        <end position="63"/>
    </location>
</feature>
<protein>
    <recommendedName>
        <fullName evidence="2">Cytochrome C Planctomycete-type domain-containing protein</fullName>
    </recommendedName>
</protein>
<dbReference type="PANTHER" id="PTHR35889:SF3">
    <property type="entry name" value="F-BOX DOMAIN-CONTAINING PROTEIN"/>
    <property type="match status" value="1"/>
</dbReference>
<dbReference type="InterPro" id="IPR011429">
    <property type="entry name" value="Cyt_c_Planctomycete-type"/>
</dbReference>
<dbReference type="Proteomes" id="UP000526501">
    <property type="component" value="Unassembled WGS sequence"/>
</dbReference>
<feature type="transmembrane region" description="Helical" evidence="1">
    <location>
        <begin position="109"/>
        <end position="130"/>
    </location>
</feature>
<feature type="domain" description="Cytochrome C Planctomycete-type" evidence="2">
    <location>
        <begin position="198"/>
        <end position="257"/>
    </location>
</feature>
<dbReference type="AlphaFoldDB" id="A0A7X1B3V1"/>
<feature type="transmembrane region" description="Helical" evidence="1">
    <location>
        <begin position="7"/>
        <end position="23"/>
    </location>
</feature>
<comment type="caution">
    <text evidence="3">The sequence shown here is derived from an EMBL/GenBank/DDBJ whole genome shotgun (WGS) entry which is preliminary data.</text>
</comment>
<keyword evidence="1" id="KW-0812">Transmembrane</keyword>
<proteinExistence type="predicted"/>
<dbReference type="PANTHER" id="PTHR35889">
    <property type="entry name" value="CYCLOINULO-OLIGOSACCHARIDE FRUCTANOTRANSFERASE-RELATED"/>
    <property type="match status" value="1"/>
</dbReference>
<dbReference type="RefSeq" id="WP_185658923.1">
    <property type="nucleotide sequence ID" value="NZ_CAWPOO010000005.1"/>
</dbReference>
<evidence type="ECO:0000313" key="4">
    <source>
        <dbReference type="Proteomes" id="UP000526501"/>
    </source>
</evidence>
<reference evidence="3 4" key="1">
    <citation type="submission" date="2020-07" db="EMBL/GenBank/DDBJ databases">
        <authorList>
            <person name="Feng X."/>
        </authorList>
    </citation>
    <scope>NUCLEOTIDE SEQUENCE [LARGE SCALE GENOMIC DNA]</scope>
    <source>
        <strain evidence="3 4">JCM23202</strain>
    </source>
</reference>
<accession>A0A7X1B3V1</accession>
<evidence type="ECO:0000259" key="2">
    <source>
        <dbReference type="Pfam" id="PF07635"/>
    </source>
</evidence>
<sequence length="301" mass="33007">MNRYRAFLYALLAFAAALAPFAFEGGDLPENAWLDFLASFHPVVLHLPIGIFAASAILEILGLAGKKTDLGTRNLLWLAISLSASLSFATGYVLGEEGGYPEALLHDHLWAASFFTAISWLSLALNTLIVDRVLRSVSMLAMAGTLLAASHPGGLMVHGDPLQNAPWVAKTTPEQSSELGDIINPYQDLVHPILEAKCIDCHGAEKKKGKLRLDTFDYIMLGGDFGPCVTPGDVSDSLLVELMELPEDDEDRMPPEDEPQLSRYEIDLIKWWIESGASPDQEFARKDAPERVKVYLATRDI</sequence>
<organism evidence="3 4">
    <name type="scientific">Pelagicoccus albus</name>
    <dbReference type="NCBI Taxonomy" id="415222"/>
    <lineage>
        <taxon>Bacteria</taxon>
        <taxon>Pseudomonadati</taxon>
        <taxon>Verrucomicrobiota</taxon>
        <taxon>Opitutia</taxon>
        <taxon>Puniceicoccales</taxon>
        <taxon>Pelagicoccaceae</taxon>
        <taxon>Pelagicoccus</taxon>
    </lineage>
</organism>